<evidence type="ECO:0000256" key="3">
    <source>
        <dbReference type="ARBA" id="ARBA00022692"/>
    </source>
</evidence>
<keyword evidence="7" id="KW-1185">Reference proteome</keyword>
<evidence type="ECO:0008006" key="8">
    <source>
        <dbReference type="Google" id="ProtNLM"/>
    </source>
</evidence>
<organism evidence="6 7">
    <name type="scientific">Gordonia defluvii</name>
    <dbReference type="NCBI Taxonomy" id="283718"/>
    <lineage>
        <taxon>Bacteria</taxon>
        <taxon>Bacillati</taxon>
        <taxon>Actinomycetota</taxon>
        <taxon>Actinomycetes</taxon>
        <taxon>Mycobacteriales</taxon>
        <taxon>Gordoniaceae</taxon>
        <taxon>Gordonia</taxon>
    </lineage>
</organism>
<keyword evidence="3" id="KW-0812">Transmembrane</keyword>
<evidence type="ECO:0000256" key="5">
    <source>
        <dbReference type="ARBA" id="ARBA00023136"/>
    </source>
</evidence>
<proteinExistence type="inferred from homology"/>
<evidence type="ECO:0000313" key="6">
    <source>
        <dbReference type="EMBL" id="GAA3046119.1"/>
    </source>
</evidence>
<dbReference type="InterPro" id="IPR012506">
    <property type="entry name" value="TMEM86B-like"/>
</dbReference>
<comment type="subcellular location">
    <subcellularLocation>
        <location evidence="1">Membrane</location>
        <topology evidence="1">Multi-pass membrane protein</topology>
    </subcellularLocation>
</comment>
<keyword evidence="5" id="KW-0472">Membrane</keyword>
<keyword evidence="4" id="KW-1133">Transmembrane helix</keyword>
<evidence type="ECO:0000256" key="2">
    <source>
        <dbReference type="ARBA" id="ARBA00007375"/>
    </source>
</evidence>
<evidence type="ECO:0000256" key="4">
    <source>
        <dbReference type="ARBA" id="ARBA00022989"/>
    </source>
</evidence>
<name>A0ABP6LL20_9ACTN</name>
<dbReference type="EMBL" id="BAAAVS010000056">
    <property type="protein sequence ID" value="GAA3046119.1"/>
    <property type="molecule type" value="Genomic_DNA"/>
</dbReference>
<protein>
    <recommendedName>
        <fullName evidence="8">Lysoplasmalogenase</fullName>
    </recommendedName>
</protein>
<sequence length="191" mass="20058">MTLLALRTLAQRDTAPVDRALTLGAIGFAMAGDYWMLREEFEPRGSAAKDASLRRGAAFFSGAQICYQVAFARRGARYRLRSLAPRMAAMGEPAIVLAANAPRVLPVLGPYGALLAGMSALAGDAGRRSAVGGLLFQASDIAIINRRHLANSPVARRALEAWVLGSYFAAQTLLVDALSTPAASTGVIKAG</sequence>
<comment type="similarity">
    <text evidence="2">Belongs to the TMEM86 family.</text>
</comment>
<evidence type="ECO:0000256" key="1">
    <source>
        <dbReference type="ARBA" id="ARBA00004141"/>
    </source>
</evidence>
<reference evidence="7" key="1">
    <citation type="journal article" date="2019" name="Int. J. Syst. Evol. Microbiol.">
        <title>The Global Catalogue of Microorganisms (GCM) 10K type strain sequencing project: providing services to taxonomists for standard genome sequencing and annotation.</title>
        <authorList>
            <consortium name="The Broad Institute Genomics Platform"/>
            <consortium name="The Broad Institute Genome Sequencing Center for Infectious Disease"/>
            <person name="Wu L."/>
            <person name="Ma J."/>
        </authorList>
    </citation>
    <scope>NUCLEOTIDE SEQUENCE [LARGE SCALE GENOMIC DNA]</scope>
    <source>
        <strain evidence="7">JCM 14234</strain>
    </source>
</reference>
<accession>A0ABP6LL20</accession>
<dbReference type="Proteomes" id="UP001501035">
    <property type="component" value="Unassembled WGS sequence"/>
</dbReference>
<comment type="caution">
    <text evidence="6">The sequence shown here is derived from an EMBL/GenBank/DDBJ whole genome shotgun (WGS) entry which is preliminary data.</text>
</comment>
<gene>
    <name evidence="6" type="ORF">GCM10010528_26650</name>
</gene>
<dbReference type="Pfam" id="PF07947">
    <property type="entry name" value="YhhN"/>
    <property type="match status" value="1"/>
</dbReference>
<evidence type="ECO:0000313" key="7">
    <source>
        <dbReference type="Proteomes" id="UP001501035"/>
    </source>
</evidence>